<evidence type="ECO:0000313" key="4">
    <source>
        <dbReference type="Proteomes" id="UP000553632"/>
    </source>
</evidence>
<evidence type="ECO:0000313" key="2">
    <source>
        <dbReference type="EMBL" id="KAF4709206.1"/>
    </source>
</evidence>
<protein>
    <recommendedName>
        <fullName evidence="6">Chitinase</fullName>
    </recommendedName>
</protein>
<name>A0A7J6QNQ8_PEROL</name>
<comment type="caution">
    <text evidence="2">The sequence shown here is derived from an EMBL/GenBank/DDBJ whole genome shotgun (WGS) entry which is preliminary data.</text>
</comment>
<dbReference type="EMBL" id="JABANM010028741">
    <property type="protein sequence ID" value="KAF4709206.1"/>
    <property type="molecule type" value="Genomic_DNA"/>
</dbReference>
<proteinExistence type="predicted"/>
<keyword evidence="4" id="KW-1185">Reference proteome</keyword>
<dbReference type="EMBL" id="JABANO010000909">
    <property type="protein sequence ID" value="KAF4758853.1"/>
    <property type="molecule type" value="Genomic_DNA"/>
</dbReference>
<evidence type="ECO:0008006" key="6">
    <source>
        <dbReference type="Google" id="ProtNLM"/>
    </source>
</evidence>
<gene>
    <name evidence="2" type="ORF">FOZ62_022724</name>
    <name evidence="3" type="ORF">FOZ63_008335</name>
</gene>
<evidence type="ECO:0000313" key="3">
    <source>
        <dbReference type="EMBL" id="KAF4758853.1"/>
    </source>
</evidence>
<sequence length="341" mass="38548">MWNTMQLLFYILGCSVMELIASGANPVHFYKEVKFPWDKREAPVCSNSTLCPKPNYTWQFYFDQLLGMGVKNYVFGGYAIKQSSKIELDWAPFARPWDKKEFESVRRRVKKRGGKILADLGYHLPDNFNRPAFLHSAIDFTRRFAVDGFRLGLSFGPRTNITVTKEILKVTKKLGMETALRFSTDGWRIMKKEGLGAIADTYFGFPWPSCNESKPPFNSIPLAEEVITLANQAGVHPSTFVFEIPLFVPAGVCDVSDYGYSNAIYDDGADPRGNGSILYVDGYRLNPPEYFFSQPRAVEKVDLADKSGLNGIMLKGGDGWTQDLLPWDKDSLLHALAKKFR</sequence>
<dbReference type="SUPFAM" id="SSF51445">
    <property type="entry name" value="(Trans)glycosidases"/>
    <property type="match status" value="1"/>
</dbReference>
<dbReference type="Proteomes" id="UP000574390">
    <property type="component" value="Unassembled WGS sequence"/>
</dbReference>
<dbReference type="AlphaFoldDB" id="A0A7J6QNQ8"/>
<feature type="signal peptide" evidence="1">
    <location>
        <begin position="1"/>
        <end position="23"/>
    </location>
</feature>
<reference evidence="4 5" key="1">
    <citation type="submission" date="2020-04" db="EMBL/GenBank/DDBJ databases">
        <title>Perkinsus olseni comparative genomics.</title>
        <authorList>
            <person name="Bogema D.R."/>
        </authorList>
    </citation>
    <scope>NUCLEOTIDE SEQUENCE [LARGE SCALE GENOMIC DNA]</scope>
    <source>
        <strain evidence="2">ATCC PRA-205</strain>
        <strain evidence="3 4">ATCC PRA-207</strain>
    </source>
</reference>
<feature type="chain" id="PRO_5036400684" description="Chitinase" evidence="1">
    <location>
        <begin position="24"/>
        <end position="341"/>
    </location>
</feature>
<accession>A0A7J6QNQ8</accession>
<organism evidence="2 5">
    <name type="scientific">Perkinsus olseni</name>
    <name type="common">Perkinsus atlanticus</name>
    <dbReference type="NCBI Taxonomy" id="32597"/>
    <lineage>
        <taxon>Eukaryota</taxon>
        <taxon>Sar</taxon>
        <taxon>Alveolata</taxon>
        <taxon>Perkinsozoa</taxon>
        <taxon>Perkinsea</taxon>
        <taxon>Perkinsida</taxon>
        <taxon>Perkinsidae</taxon>
        <taxon>Perkinsus</taxon>
    </lineage>
</organism>
<evidence type="ECO:0000256" key="1">
    <source>
        <dbReference type="SAM" id="SignalP"/>
    </source>
</evidence>
<dbReference type="OMA" id="GPRTNIT"/>
<dbReference type="InterPro" id="IPR017853">
    <property type="entry name" value="GH"/>
</dbReference>
<evidence type="ECO:0000313" key="5">
    <source>
        <dbReference type="Proteomes" id="UP000574390"/>
    </source>
</evidence>
<dbReference type="Proteomes" id="UP000553632">
    <property type="component" value="Unassembled WGS sequence"/>
</dbReference>
<keyword evidence="1" id="KW-0732">Signal</keyword>